<dbReference type="Pfam" id="PF05721">
    <property type="entry name" value="PhyH"/>
    <property type="match status" value="1"/>
</dbReference>
<dbReference type="Gene3D" id="2.60.120.620">
    <property type="entry name" value="q2cbj1_9rhob like domain"/>
    <property type="match status" value="1"/>
</dbReference>
<evidence type="ECO:0000313" key="3">
    <source>
        <dbReference type="Proteomes" id="UP000216147"/>
    </source>
</evidence>
<dbReference type="EMBL" id="NCEQ01000008">
    <property type="protein sequence ID" value="OYX56348.1"/>
    <property type="molecule type" value="Genomic_DNA"/>
</dbReference>
<feature type="signal peptide" evidence="1">
    <location>
        <begin position="1"/>
        <end position="21"/>
    </location>
</feature>
<protein>
    <recommendedName>
        <fullName evidence="4">Phytanoyl-CoA dioxygenase</fullName>
    </recommendedName>
</protein>
<dbReference type="InterPro" id="IPR008775">
    <property type="entry name" value="Phytyl_CoA_dOase-like"/>
</dbReference>
<name>A0A258HJ37_9CAUL</name>
<dbReference type="GO" id="GO:0016706">
    <property type="term" value="F:2-oxoglutarate-dependent dioxygenase activity"/>
    <property type="evidence" value="ECO:0007669"/>
    <property type="project" value="UniProtKB-ARBA"/>
</dbReference>
<feature type="chain" id="PRO_5012355823" description="Phytanoyl-CoA dioxygenase" evidence="1">
    <location>
        <begin position="22"/>
        <end position="338"/>
    </location>
</feature>
<dbReference type="AlphaFoldDB" id="A0A258HJ37"/>
<dbReference type="Proteomes" id="UP000216147">
    <property type="component" value="Unassembled WGS sequence"/>
</dbReference>
<proteinExistence type="predicted"/>
<evidence type="ECO:0000313" key="2">
    <source>
        <dbReference type="EMBL" id="OYX56348.1"/>
    </source>
</evidence>
<comment type="caution">
    <text evidence="2">The sequence shown here is derived from an EMBL/GenBank/DDBJ whole genome shotgun (WGS) entry which is preliminary data.</text>
</comment>
<accession>A0A258HJ37</accession>
<gene>
    <name evidence="2" type="ORF">B7Y86_10410</name>
</gene>
<evidence type="ECO:0008006" key="4">
    <source>
        <dbReference type="Google" id="ProtNLM"/>
    </source>
</evidence>
<dbReference type="SUPFAM" id="SSF51197">
    <property type="entry name" value="Clavaminate synthase-like"/>
    <property type="match status" value="1"/>
</dbReference>
<keyword evidence="1" id="KW-0732">Signal</keyword>
<reference evidence="2 3" key="1">
    <citation type="submission" date="2017-03" db="EMBL/GenBank/DDBJ databases">
        <title>Lifting the veil on microbial sulfur biogeochemistry in mining wastewaters.</title>
        <authorList>
            <person name="Kantor R.S."/>
            <person name="Colenbrander Nelson T."/>
            <person name="Marshall S."/>
            <person name="Bennett D."/>
            <person name="Apte S."/>
            <person name="Camacho D."/>
            <person name="Thomas B.C."/>
            <person name="Warren L.A."/>
            <person name="Banfield J.F."/>
        </authorList>
    </citation>
    <scope>NUCLEOTIDE SEQUENCE [LARGE SCALE GENOMIC DNA]</scope>
    <source>
        <strain evidence="2">32-68-21</strain>
    </source>
</reference>
<evidence type="ECO:0000256" key="1">
    <source>
        <dbReference type="SAM" id="SignalP"/>
    </source>
</evidence>
<organism evidence="2 3">
    <name type="scientific">Brevundimonas subvibrioides</name>
    <dbReference type="NCBI Taxonomy" id="74313"/>
    <lineage>
        <taxon>Bacteria</taxon>
        <taxon>Pseudomonadati</taxon>
        <taxon>Pseudomonadota</taxon>
        <taxon>Alphaproteobacteria</taxon>
        <taxon>Caulobacterales</taxon>
        <taxon>Caulobacteraceae</taxon>
        <taxon>Brevundimonas</taxon>
    </lineage>
</organism>
<sequence length="338" mass="37391">MSRRSAPLTASLASIATIRTAGPVMPASLAAIVTPAPQAGPLSTPALPPSSSRAAAPVAEMTREDFWRETFPEMTICGAVQDDDDFNEISPNRLAMVSERLRVEGYFQEADPELVRLSGLLSLAIDRAASLSIPPVFVFLFDEAWRVFNRQKQTLASILGDDYQVMPAFWAWRIDPQAGEAGWRPHRDLGARGLRADGTPKLVNAWVPLTEASPANGCMYILPANRDPVYGTADEKNWKVDYPSIRALPGKPGDWFCWNQAVLHWGGQTSQFCHEPRMSIALEFQRGDEPAFNKPLLGTLPNLGFEDRLKMVAKQILQFQHMYALPQSMRDLATQIVG</sequence>